<dbReference type="Proteomes" id="UP000199707">
    <property type="component" value="Unassembled WGS sequence"/>
</dbReference>
<feature type="region of interest" description="Disordered" evidence="3">
    <location>
        <begin position="1"/>
        <end position="27"/>
    </location>
</feature>
<dbReference type="SUPFAM" id="SSF53474">
    <property type="entry name" value="alpha/beta-Hydrolases"/>
    <property type="match status" value="1"/>
</dbReference>
<accession>A0A1G4WT13</accession>
<dbReference type="GO" id="GO:0016747">
    <property type="term" value="F:acyltransferase activity, transferring groups other than amino-acyl groups"/>
    <property type="evidence" value="ECO:0007669"/>
    <property type="project" value="TreeGrafter"/>
</dbReference>
<dbReference type="InterPro" id="IPR000801">
    <property type="entry name" value="Esterase-like"/>
</dbReference>
<evidence type="ECO:0000256" key="3">
    <source>
        <dbReference type="SAM" id="MobiDB-lite"/>
    </source>
</evidence>
<keyword evidence="2" id="KW-0964">Secreted</keyword>
<evidence type="ECO:0000313" key="4">
    <source>
        <dbReference type="EMBL" id="SCX28950.1"/>
    </source>
</evidence>
<sequence length="328" mass="34745">MRLGKRSDGKLIRGERSDGKLIRGERSDGKSTLQSAIRKTVQVTCAALLALGLWSTAGAPAHAAGIEYLQVPSAAMGRDIPVAFQAGGPHAVYLLDAFNAAPDVSNWVNAGAFNTLAGKGISVAAPAGGAFSMYTNWEQDGSKQWETFLSQELPDWLAANKGLAPSGHGVVGAAQGGTAALTLAEFHPDRFRYAGSMSGFLTVGNTFLNGAITAGMAQFGGVNTQDMWGPAQFGRWKWHDPDAHVQLLADNNTRIWVFSPQTLTCSDPAAMIGYCDQAQGSNRAFYSHYRSLGGRNGHFDFPTGGQHDWSSWGPQLAALSGDLSAAIR</sequence>
<evidence type="ECO:0000313" key="5">
    <source>
        <dbReference type="Proteomes" id="UP000199707"/>
    </source>
</evidence>
<dbReference type="PANTHER" id="PTHR48098">
    <property type="entry name" value="ENTEROCHELIN ESTERASE-RELATED"/>
    <property type="match status" value="1"/>
</dbReference>
<reference evidence="5" key="1">
    <citation type="submission" date="2016-10" db="EMBL/GenBank/DDBJ databases">
        <authorList>
            <person name="Varghese N."/>
            <person name="Submissions S."/>
        </authorList>
    </citation>
    <scope>NUCLEOTIDE SEQUENCE [LARGE SCALE GENOMIC DNA]</scope>
    <source>
        <strain evidence="5">UNC267MFSha1.1M11</strain>
    </source>
</reference>
<dbReference type="AlphaFoldDB" id="A0A1G4WT13"/>
<dbReference type="InterPro" id="IPR050583">
    <property type="entry name" value="Mycobacterial_A85_antigen"/>
</dbReference>
<dbReference type="PANTHER" id="PTHR48098:SF1">
    <property type="entry name" value="DIACYLGLYCEROL ACYLTRANSFERASE_MYCOLYLTRANSFERASE AG85A"/>
    <property type="match status" value="1"/>
</dbReference>
<dbReference type="STRING" id="1502745.SAMN02799620_04702"/>
<dbReference type="InterPro" id="IPR029058">
    <property type="entry name" value="AB_hydrolase_fold"/>
</dbReference>
<name>A0A1G4WT13_9MYCO</name>
<keyword evidence="4" id="KW-0378">Hydrolase</keyword>
<gene>
    <name evidence="4" type="ORF">SAMN02799620_04702</name>
</gene>
<dbReference type="GO" id="GO:0005576">
    <property type="term" value="C:extracellular region"/>
    <property type="evidence" value="ECO:0007669"/>
    <property type="project" value="UniProtKB-SubCell"/>
</dbReference>
<evidence type="ECO:0000256" key="2">
    <source>
        <dbReference type="ARBA" id="ARBA00022525"/>
    </source>
</evidence>
<dbReference type="Pfam" id="PF00756">
    <property type="entry name" value="Esterase"/>
    <property type="match status" value="1"/>
</dbReference>
<comment type="subcellular location">
    <subcellularLocation>
        <location evidence="1">Secreted</location>
    </subcellularLocation>
</comment>
<dbReference type="GO" id="GO:0016787">
    <property type="term" value="F:hydrolase activity"/>
    <property type="evidence" value="ECO:0007669"/>
    <property type="project" value="UniProtKB-KW"/>
</dbReference>
<protein>
    <submittedName>
        <fullName evidence="4">S-formylglutathione hydrolase FrmB</fullName>
    </submittedName>
</protein>
<dbReference type="EMBL" id="FMUB01000010">
    <property type="protein sequence ID" value="SCX28950.1"/>
    <property type="molecule type" value="Genomic_DNA"/>
</dbReference>
<evidence type="ECO:0000256" key="1">
    <source>
        <dbReference type="ARBA" id="ARBA00004613"/>
    </source>
</evidence>
<dbReference type="Gene3D" id="3.40.50.1820">
    <property type="entry name" value="alpha/beta hydrolase"/>
    <property type="match status" value="1"/>
</dbReference>
<organism evidence="4 5">
    <name type="scientific">Mycolicibacterium fluoranthenivorans</name>
    <dbReference type="NCBI Taxonomy" id="258505"/>
    <lineage>
        <taxon>Bacteria</taxon>
        <taxon>Bacillati</taxon>
        <taxon>Actinomycetota</taxon>
        <taxon>Actinomycetes</taxon>
        <taxon>Mycobacteriales</taxon>
        <taxon>Mycobacteriaceae</taxon>
        <taxon>Mycolicibacterium</taxon>
    </lineage>
</organism>
<proteinExistence type="predicted"/>